<sequence length="41" mass="4627">RDGTEIPTPGEEVMIHRLPHTPPSLDLHAPLSTDWRPGDVW</sequence>
<proteinExistence type="predicted"/>
<reference evidence="2" key="1">
    <citation type="journal article" date="2014" name="Front. Microbiol.">
        <title>High frequency of phylogenetically diverse reductive dehalogenase-homologous genes in deep subseafloor sedimentary metagenomes.</title>
        <authorList>
            <person name="Kawai M."/>
            <person name="Futagami T."/>
            <person name="Toyoda A."/>
            <person name="Takaki Y."/>
            <person name="Nishi S."/>
            <person name="Hori S."/>
            <person name="Arai W."/>
            <person name="Tsubouchi T."/>
            <person name="Morono Y."/>
            <person name="Uchiyama I."/>
            <person name="Ito T."/>
            <person name="Fujiyama A."/>
            <person name="Inagaki F."/>
            <person name="Takami H."/>
        </authorList>
    </citation>
    <scope>NUCLEOTIDE SEQUENCE</scope>
    <source>
        <strain evidence="2">Expedition CK06-06</strain>
    </source>
</reference>
<accession>X0RHC9</accession>
<gene>
    <name evidence="2" type="ORF">S01H1_16953</name>
</gene>
<feature type="non-terminal residue" evidence="2">
    <location>
        <position position="1"/>
    </location>
</feature>
<comment type="caution">
    <text evidence="2">The sequence shown here is derived from an EMBL/GenBank/DDBJ whole genome shotgun (WGS) entry which is preliminary data.</text>
</comment>
<organism evidence="2">
    <name type="scientific">marine sediment metagenome</name>
    <dbReference type="NCBI Taxonomy" id="412755"/>
    <lineage>
        <taxon>unclassified sequences</taxon>
        <taxon>metagenomes</taxon>
        <taxon>ecological metagenomes</taxon>
    </lineage>
</organism>
<dbReference type="Gene3D" id="3.40.630.30">
    <property type="match status" value="1"/>
</dbReference>
<name>X0RHC9_9ZZZZ</name>
<evidence type="ECO:0000256" key="1">
    <source>
        <dbReference type="SAM" id="MobiDB-lite"/>
    </source>
</evidence>
<dbReference type="EMBL" id="BARS01008953">
    <property type="protein sequence ID" value="GAF68279.1"/>
    <property type="molecule type" value="Genomic_DNA"/>
</dbReference>
<protein>
    <submittedName>
        <fullName evidence="2">Uncharacterized protein</fullName>
    </submittedName>
</protein>
<feature type="region of interest" description="Disordered" evidence="1">
    <location>
        <begin position="1"/>
        <end position="41"/>
    </location>
</feature>
<dbReference type="AlphaFoldDB" id="X0RHC9"/>
<evidence type="ECO:0000313" key="2">
    <source>
        <dbReference type="EMBL" id="GAF68279.1"/>
    </source>
</evidence>